<proteinExistence type="predicted"/>
<comment type="caution">
    <text evidence="2">The sequence shown here is derived from an EMBL/GenBank/DDBJ whole genome shotgun (WGS) entry which is preliminary data.</text>
</comment>
<dbReference type="OrthoDB" id="3065655at2759"/>
<evidence type="ECO:0000313" key="3">
    <source>
        <dbReference type="Proteomes" id="UP000320762"/>
    </source>
</evidence>
<protein>
    <submittedName>
        <fullName evidence="2">Uncharacterized protein</fullName>
    </submittedName>
</protein>
<dbReference type="AlphaFoldDB" id="A0A550BUW3"/>
<dbReference type="STRING" id="97359.A0A550BUW3"/>
<sequence length="411" mass="45742">MGKKEKGERANAKGWSEGVRDELVLIPELPRYIEARQRGTVAERRTVNDICNKFHTFFPFWLEDSEEYHGPHLPYDVNKIHDPCEEVAEEHKAAVMVHIDWMNKRIRRLLKHRSSKVISPSQSSLDVTKNPLAGLLLQLGGFKTRPRRRSTQQEFQNEQATRLQAIYAAGVLENPLVGTRTEKAKQQLARRDDILKEEFAKLTDAQVAAYENRAIADGNAVRAEYERLKKEGPLNTPESRQKAIAALPAFAGNLLRGIQSYTGLQATLLLGGPIPSEQGGLRVYSVFAGKNRANATWPEFDSDGLTRAKDAYLKYIESSYTSDDIEMARLAPEELDLDELISLDGPVDDPSDDSDLDSDDEPIASTSKLKRKRDSASKTTTAPGTSKTSLPRSSKPAVKAPVKTSTKGKSK</sequence>
<evidence type="ECO:0000313" key="2">
    <source>
        <dbReference type="EMBL" id="TRM56328.1"/>
    </source>
</evidence>
<feature type="compositionally biased region" description="Polar residues" evidence="1">
    <location>
        <begin position="377"/>
        <end position="392"/>
    </location>
</feature>
<feature type="compositionally biased region" description="Acidic residues" evidence="1">
    <location>
        <begin position="342"/>
        <end position="362"/>
    </location>
</feature>
<reference evidence="2 3" key="1">
    <citation type="journal article" date="2019" name="New Phytol.">
        <title>Comparative genomics reveals unique wood-decay strategies and fruiting body development in the Schizophyllaceae.</title>
        <authorList>
            <person name="Almasi E."/>
            <person name="Sahu N."/>
            <person name="Krizsan K."/>
            <person name="Balint B."/>
            <person name="Kovacs G.M."/>
            <person name="Kiss B."/>
            <person name="Cseklye J."/>
            <person name="Drula E."/>
            <person name="Henrissat B."/>
            <person name="Nagy I."/>
            <person name="Chovatia M."/>
            <person name="Adam C."/>
            <person name="LaButti K."/>
            <person name="Lipzen A."/>
            <person name="Riley R."/>
            <person name="Grigoriev I.V."/>
            <person name="Nagy L.G."/>
        </authorList>
    </citation>
    <scope>NUCLEOTIDE SEQUENCE [LARGE SCALE GENOMIC DNA]</scope>
    <source>
        <strain evidence="2 3">NL-1724</strain>
    </source>
</reference>
<keyword evidence="3" id="KW-1185">Reference proteome</keyword>
<organism evidence="2 3">
    <name type="scientific">Schizophyllum amplum</name>
    <dbReference type="NCBI Taxonomy" id="97359"/>
    <lineage>
        <taxon>Eukaryota</taxon>
        <taxon>Fungi</taxon>
        <taxon>Dikarya</taxon>
        <taxon>Basidiomycota</taxon>
        <taxon>Agaricomycotina</taxon>
        <taxon>Agaricomycetes</taxon>
        <taxon>Agaricomycetidae</taxon>
        <taxon>Agaricales</taxon>
        <taxon>Schizophyllaceae</taxon>
        <taxon>Schizophyllum</taxon>
    </lineage>
</organism>
<gene>
    <name evidence="2" type="ORF">BD626DRAFT_541402</name>
</gene>
<dbReference type="Proteomes" id="UP000320762">
    <property type="component" value="Unassembled WGS sequence"/>
</dbReference>
<feature type="region of interest" description="Disordered" evidence="1">
    <location>
        <begin position="342"/>
        <end position="411"/>
    </location>
</feature>
<evidence type="ECO:0000256" key="1">
    <source>
        <dbReference type="SAM" id="MobiDB-lite"/>
    </source>
</evidence>
<dbReference type="EMBL" id="VDMD01000073">
    <property type="protein sequence ID" value="TRM56328.1"/>
    <property type="molecule type" value="Genomic_DNA"/>
</dbReference>
<feature type="non-terminal residue" evidence="2">
    <location>
        <position position="411"/>
    </location>
</feature>
<name>A0A550BUW3_9AGAR</name>
<accession>A0A550BUW3</accession>